<keyword evidence="3" id="KW-1185">Reference proteome</keyword>
<organism evidence="2 3">
    <name type="scientific">Favolaschia claudopus</name>
    <dbReference type="NCBI Taxonomy" id="2862362"/>
    <lineage>
        <taxon>Eukaryota</taxon>
        <taxon>Fungi</taxon>
        <taxon>Dikarya</taxon>
        <taxon>Basidiomycota</taxon>
        <taxon>Agaricomycotina</taxon>
        <taxon>Agaricomycetes</taxon>
        <taxon>Agaricomycetidae</taxon>
        <taxon>Agaricales</taxon>
        <taxon>Marasmiineae</taxon>
        <taxon>Mycenaceae</taxon>
        <taxon>Favolaschia</taxon>
    </lineage>
</organism>
<name>A0AAW0BU62_9AGAR</name>
<feature type="region of interest" description="Disordered" evidence="1">
    <location>
        <begin position="68"/>
        <end position="174"/>
    </location>
</feature>
<protein>
    <submittedName>
        <fullName evidence="2">Uncharacterized protein</fullName>
    </submittedName>
</protein>
<reference evidence="2 3" key="1">
    <citation type="journal article" date="2024" name="J Genomics">
        <title>Draft genome sequencing and assembly of Favolaschia claudopus CIRM-BRFM 2984 isolated from oak limbs.</title>
        <authorList>
            <person name="Navarro D."/>
            <person name="Drula E."/>
            <person name="Chaduli D."/>
            <person name="Cazenave R."/>
            <person name="Ahrendt S."/>
            <person name="Wang J."/>
            <person name="Lipzen A."/>
            <person name="Daum C."/>
            <person name="Barry K."/>
            <person name="Grigoriev I.V."/>
            <person name="Favel A."/>
            <person name="Rosso M.N."/>
            <person name="Martin F."/>
        </authorList>
    </citation>
    <scope>NUCLEOTIDE SEQUENCE [LARGE SCALE GENOMIC DNA]</scope>
    <source>
        <strain evidence="2 3">CIRM-BRFM 2984</strain>
    </source>
</reference>
<dbReference type="EMBL" id="JAWWNJ010000026">
    <property type="protein sequence ID" value="KAK7030014.1"/>
    <property type="molecule type" value="Genomic_DNA"/>
</dbReference>
<feature type="compositionally biased region" description="Low complexity" evidence="1">
    <location>
        <begin position="109"/>
        <end position="130"/>
    </location>
</feature>
<dbReference type="AlphaFoldDB" id="A0AAW0BU62"/>
<evidence type="ECO:0000256" key="1">
    <source>
        <dbReference type="SAM" id="MobiDB-lite"/>
    </source>
</evidence>
<evidence type="ECO:0000313" key="2">
    <source>
        <dbReference type="EMBL" id="KAK7030014.1"/>
    </source>
</evidence>
<comment type="caution">
    <text evidence="2">The sequence shown here is derived from an EMBL/GenBank/DDBJ whole genome shotgun (WGS) entry which is preliminary data.</text>
</comment>
<dbReference type="Proteomes" id="UP001362999">
    <property type="component" value="Unassembled WGS sequence"/>
</dbReference>
<proteinExistence type="predicted"/>
<accession>A0AAW0BU62</accession>
<feature type="compositionally biased region" description="Pro residues" evidence="1">
    <location>
        <begin position="164"/>
        <end position="174"/>
    </location>
</feature>
<evidence type="ECO:0000313" key="3">
    <source>
        <dbReference type="Proteomes" id="UP001362999"/>
    </source>
</evidence>
<gene>
    <name evidence="2" type="ORF">R3P38DRAFT_3266850</name>
</gene>
<feature type="compositionally biased region" description="Basic and acidic residues" evidence="1">
    <location>
        <begin position="69"/>
        <end position="80"/>
    </location>
</feature>
<sequence>MSDARIATSPRSNHNAAYMTPTDGTYAYQTAVRWSYSVSSEAQVGVDRMDMGMTETETETKKVLLFVRSSDRPIGQEKRGGCAAVDTDADNDAKRKSKGQQHTPLASLPISVTRSPRSSSPSLSRHTISPPLAIRPTADDDWHPASTPTLCLPPHHLATSTSTLPPPPHSPPPH</sequence>